<protein>
    <recommendedName>
        <fullName evidence="4">aspartyl aminopeptidase</fullName>
        <ecNumber evidence="4">3.4.11.21</ecNumber>
    </recommendedName>
</protein>
<dbReference type="AlphaFoldDB" id="A0A9W8E3V2"/>
<feature type="non-terminal residue" evidence="13">
    <location>
        <position position="323"/>
    </location>
</feature>
<dbReference type="Pfam" id="PF02127">
    <property type="entry name" value="Peptidase_M18"/>
    <property type="match status" value="1"/>
</dbReference>
<dbReference type="InterPro" id="IPR001948">
    <property type="entry name" value="Peptidase_M18"/>
</dbReference>
<dbReference type="InterPro" id="IPR023358">
    <property type="entry name" value="Peptidase_M18_dom2"/>
</dbReference>
<dbReference type="SUPFAM" id="SSF53187">
    <property type="entry name" value="Zn-dependent exopeptidases"/>
    <property type="match status" value="1"/>
</dbReference>
<evidence type="ECO:0000256" key="11">
    <source>
        <dbReference type="RuleBase" id="RU004386"/>
    </source>
</evidence>
<feature type="compositionally biased region" description="Polar residues" evidence="12">
    <location>
        <begin position="49"/>
        <end position="65"/>
    </location>
</feature>
<feature type="region of interest" description="Disordered" evidence="12">
    <location>
        <begin position="38"/>
        <end position="65"/>
    </location>
</feature>
<dbReference type="GO" id="GO:0005737">
    <property type="term" value="C:cytoplasm"/>
    <property type="evidence" value="ECO:0007669"/>
    <property type="project" value="UniProtKB-ARBA"/>
</dbReference>
<dbReference type="GO" id="GO:0004177">
    <property type="term" value="F:aminopeptidase activity"/>
    <property type="evidence" value="ECO:0007669"/>
    <property type="project" value="UniProtKB-KW"/>
</dbReference>
<evidence type="ECO:0000256" key="9">
    <source>
        <dbReference type="ARBA" id="ARBA00022833"/>
    </source>
</evidence>
<keyword evidence="8 11" id="KW-0378">Hydrolase</keyword>
<proteinExistence type="inferred from homology"/>
<evidence type="ECO:0000256" key="7">
    <source>
        <dbReference type="ARBA" id="ARBA00022723"/>
    </source>
</evidence>
<accession>A0A9W8E3V2</accession>
<dbReference type="Proteomes" id="UP001150925">
    <property type="component" value="Unassembled WGS sequence"/>
</dbReference>
<evidence type="ECO:0000256" key="12">
    <source>
        <dbReference type="SAM" id="MobiDB-lite"/>
    </source>
</evidence>
<evidence type="ECO:0000256" key="8">
    <source>
        <dbReference type="ARBA" id="ARBA00022801"/>
    </source>
</evidence>
<comment type="cofactor">
    <cofactor evidence="2">
        <name>Zn(2+)</name>
        <dbReference type="ChEBI" id="CHEBI:29105"/>
    </cofactor>
</comment>
<evidence type="ECO:0000256" key="1">
    <source>
        <dbReference type="ARBA" id="ARBA00001335"/>
    </source>
</evidence>
<dbReference type="SUPFAM" id="SSF101821">
    <property type="entry name" value="Aminopeptidase/glucanase lid domain"/>
    <property type="match status" value="1"/>
</dbReference>
<keyword evidence="6 11" id="KW-0645">Protease</keyword>
<feature type="compositionally biased region" description="Basic and acidic residues" evidence="12">
    <location>
        <begin position="279"/>
        <end position="290"/>
    </location>
</feature>
<gene>
    <name evidence="13" type="ORF">IWQ62_006938</name>
</gene>
<evidence type="ECO:0000256" key="6">
    <source>
        <dbReference type="ARBA" id="ARBA00022670"/>
    </source>
</evidence>
<dbReference type="GO" id="GO:0008270">
    <property type="term" value="F:zinc ion binding"/>
    <property type="evidence" value="ECO:0007669"/>
    <property type="project" value="InterPro"/>
</dbReference>
<dbReference type="Gene3D" id="2.30.250.10">
    <property type="entry name" value="Aminopeptidase i, Domain 2"/>
    <property type="match status" value="1"/>
</dbReference>
<evidence type="ECO:0000313" key="13">
    <source>
        <dbReference type="EMBL" id="KAJ1948136.1"/>
    </source>
</evidence>
<dbReference type="GO" id="GO:0006508">
    <property type="term" value="P:proteolysis"/>
    <property type="evidence" value="ECO:0007669"/>
    <property type="project" value="UniProtKB-KW"/>
</dbReference>
<dbReference type="EMBL" id="JANBPY010004424">
    <property type="protein sequence ID" value="KAJ1948136.1"/>
    <property type="molecule type" value="Genomic_DNA"/>
</dbReference>
<keyword evidence="7 11" id="KW-0479">Metal-binding</keyword>
<dbReference type="FunFam" id="2.30.250.10:FF:000001">
    <property type="entry name" value="Aspartyl aminopeptidase 1"/>
    <property type="match status" value="1"/>
</dbReference>
<organism evidence="13 14">
    <name type="scientific">Dispira parvispora</name>
    <dbReference type="NCBI Taxonomy" id="1520584"/>
    <lineage>
        <taxon>Eukaryota</taxon>
        <taxon>Fungi</taxon>
        <taxon>Fungi incertae sedis</taxon>
        <taxon>Zoopagomycota</taxon>
        <taxon>Kickxellomycotina</taxon>
        <taxon>Dimargaritomycetes</taxon>
        <taxon>Dimargaritales</taxon>
        <taxon>Dimargaritaceae</taxon>
        <taxon>Dispira</taxon>
    </lineage>
</organism>
<reference evidence="13" key="1">
    <citation type="submission" date="2022-07" db="EMBL/GenBank/DDBJ databases">
        <title>Phylogenomic reconstructions and comparative analyses of Kickxellomycotina fungi.</title>
        <authorList>
            <person name="Reynolds N.K."/>
            <person name="Stajich J.E."/>
            <person name="Barry K."/>
            <person name="Grigoriev I.V."/>
            <person name="Crous P."/>
            <person name="Smith M.E."/>
        </authorList>
    </citation>
    <scope>NUCLEOTIDE SEQUENCE</scope>
    <source>
        <strain evidence="13">RSA 1196</strain>
    </source>
</reference>
<comment type="catalytic activity">
    <reaction evidence="1">
        <text>Release of an N-terminal aspartate or glutamate from a peptide, with a preference for aspartate.</text>
        <dbReference type="EC" id="3.4.11.21"/>
    </reaction>
</comment>
<evidence type="ECO:0000256" key="3">
    <source>
        <dbReference type="ARBA" id="ARBA00008290"/>
    </source>
</evidence>
<dbReference type="PRINTS" id="PR00932">
    <property type="entry name" value="AMINO1PTASE"/>
</dbReference>
<comment type="similarity">
    <text evidence="3 11">Belongs to the peptidase M18 family.</text>
</comment>
<name>A0A9W8E3V2_9FUNG</name>
<keyword evidence="14" id="KW-1185">Reference proteome</keyword>
<dbReference type="OrthoDB" id="9880441at2759"/>
<comment type="caution">
    <text evidence="13">The sequence shown here is derived from an EMBL/GenBank/DDBJ whole genome shotgun (WGS) entry which is preliminary data.</text>
</comment>
<dbReference type="Gene3D" id="3.40.630.10">
    <property type="entry name" value="Zn peptidases"/>
    <property type="match status" value="1"/>
</dbReference>
<evidence type="ECO:0000256" key="2">
    <source>
        <dbReference type="ARBA" id="ARBA00001947"/>
    </source>
</evidence>
<feature type="region of interest" description="Disordered" evidence="12">
    <location>
        <begin position="1"/>
        <end position="20"/>
    </location>
</feature>
<dbReference type="PANTHER" id="PTHR28570:SF3">
    <property type="entry name" value="ASPARTYL AMINOPEPTIDASE"/>
    <property type="match status" value="1"/>
</dbReference>
<evidence type="ECO:0000256" key="10">
    <source>
        <dbReference type="ARBA" id="ARBA00023049"/>
    </source>
</evidence>
<dbReference type="PANTHER" id="PTHR28570">
    <property type="entry name" value="ASPARTYL AMINOPEPTIDASE"/>
    <property type="match status" value="1"/>
</dbReference>
<evidence type="ECO:0000313" key="14">
    <source>
        <dbReference type="Proteomes" id="UP001150925"/>
    </source>
</evidence>
<dbReference type="GO" id="GO:0008237">
    <property type="term" value="F:metallopeptidase activity"/>
    <property type="evidence" value="ECO:0007669"/>
    <property type="project" value="UniProtKB-KW"/>
</dbReference>
<sequence length="323" mass="35498">MPLASSSHLSPASSSTAPQTTTCSSPFSLVSVSPSTSHPPLALLHDDSNPSNTMLPTPSVPRTSTNPSLKMYAQRFLDFVNYASSPFHAVEACRQRLVDQGFEELKERQSWQLKPNHKYFFTRNASSIVAFAVGGQFRPGQGVSIVAAHTDSPCLKLKPISKIDRVGYLQVGVQCYGGGLWHTWFDRDLSVAGRVMVAELDGSFSHRLVKVNKPILRIPNLAIHLDRSVNEGFKFNKEIHLTPILATVAQRLNSSMVDLSALSASKGTAENSESESESIEPRKGAAKETPNDGQTIRNHHPEWLQLLADELQVQVGQIRDFEL</sequence>
<keyword evidence="5 11" id="KW-0031">Aminopeptidase</keyword>
<dbReference type="EC" id="3.4.11.21" evidence="4"/>
<evidence type="ECO:0000256" key="5">
    <source>
        <dbReference type="ARBA" id="ARBA00022438"/>
    </source>
</evidence>
<keyword evidence="10 11" id="KW-0482">Metalloprotease</keyword>
<feature type="region of interest" description="Disordered" evidence="12">
    <location>
        <begin position="264"/>
        <end position="297"/>
    </location>
</feature>
<evidence type="ECO:0000256" key="4">
    <source>
        <dbReference type="ARBA" id="ARBA00011965"/>
    </source>
</evidence>
<keyword evidence="9 11" id="KW-0862">Zinc</keyword>